<evidence type="ECO:0000313" key="7">
    <source>
        <dbReference type="EMBL" id="WGW02920.1"/>
    </source>
</evidence>
<evidence type="ECO:0000256" key="1">
    <source>
        <dbReference type="ARBA" id="ARBA00022679"/>
    </source>
</evidence>
<evidence type="ECO:0000259" key="6">
    <source>
        <dbReference type="Pfam" id="PF02518"/>
    </source>
</evidence>
<dbReference type="InterPro" id="IPR050482">
    <property type="entry name" value="Sensor_HK_TwoCompSys"/>
</dbReference>
<dbReference type="InterPro" id="IPR003594">
    <property type="entry name" value="HATPase_dom"/>
</dbReference>
<evidence type="ECO:0000256" key="5">
    <source>
        <dbReference type="SAM" id="Phobius"/>
    </source>
</evidence>
<dbReference type="CDD" id="cd16917">
    <property type="entry name" value="HATPase_UhpB-NarQ-NarX-like"/>
    <property type="match status" value="1"/>
</dbReference>
<feature type="transmembrane region" description="Helical" evidence="5">
    <location>
        <begin position="12"/>
        <end position="35"/>
    </location>
</feature>
<protein>
    <submittedName>
        <fullName evidence="7">ATPase</fullName>
    </submittedName>
</protein>
<feature type="transmembrane region" description="Helical" evidence="5">
    <location>
        <begin position="214"/>
        <end position="231"/>
    </location>
</feature>
<evidence type="ECO:0000256" key="4">
    <source>
        <dbReference type="SAM" id="MobiDB-lite"/>
    </source>
</evidence>
<dbReference type="Pfam" id="PF02518">
    <property type="entry name" value="HATPase_c"/>
    <property type="match status" value="1"/>
</dbReference>
<feature type="transmembrane region" description="Helical" evidence="5">
    <location>
        <begin position="176"/>
        <end position="194"/>
    </location>
</feature>
<accession>A0ABY8QEI1</accession>
<dbReference type="Gene3D" id="3.30.565.10">
    <property type="entry name" value="Histidine kinase-like ATPase, C-terminal domain"/>
    <property type="match status" value="1"/>
</dbReference>
<evidence type="ECO:0000256" key="2">
    <source>
        <dbReference type="ARBA" id="ARBA00022777"/>
    </source>
</evidence>
<keyword evidence="8" id="KW-1185">Reference proteome</keyword>
<feature type="domain" description="Histidine kinase/HSP90-like ATPase" evidence="6">
    <location>
        <begin position="627"/>
        <end position="712"/>
    </location>
</feature>
<dbReference type="InterPro" id="IPR036890">
    <property type="entry name" value="HATPase_C_sf"/>
</dbReference>
<dbReference type="PANTHER" id="PTHR24421">
    <property type="entry name" value="NITRATE/NITRITE SENSOR PROTEIN NARX-RELATED"/>
    <property type="match status" value="1"/>
</dbReference>
<gene>
    <name evidence="7" type="ORF">QF118_13355</name>
</gene>
<name>A0ABY8QEI1_9RHOB</name>
<organism evidence="7 8">
    <name type="scientific">Tropicibacter oceani</name>
    <dbReference type="NCBI Taxonomy" id="3058420"/>
    <lineage>
        <taxon>Bacteria</taxon>
        <taxon>Pseudomonadati</taxon>
        <taxon>Pseudomonadota</taxon>
        <taxon>Alphaproteobacteria</taxon>
        <taxon>Rhodobacterales</taxon>
        <taxon>Roseobacteraceae</taxon>
        <taxon>Tropicibacter</taxon>
    </lineage>
</organism>
<dbReference type="SUPFAM" id="SSF55874">
    <property type="entry name" value="ATPase domain of HSP90 chaperone/DNA topoisomerase II/histidine kinase"/>
    <property type="match status" value="1"/>
</dbReference>
<keyword evidence="3" id="KW-0902">Two-component regulatory system</keyword>
<keyword evidence="5" id="KW-0812">Transmembrane</keyword>
<keyword evidence="5" id="KW-1133">Transmembrane helix</keyword>
<proteinExistence type="predicted"/>
<feature type="transmembrane region" description="Helical" evidence="5">
    <location>
        <begin position="146"/>
        <end position="164"/>
    </location>
</feature>
<feature type="region of interest" description="Disordered" evidence="4">
    <location>
        <begin position="665"/>
        <end position="686"/>
    </location>
</feature>
<dbReference type="PANTHER" id="PTHR24421:SF63">
    <property type="entry name" value="SENSOR HISTIDINE KINASE DESK"/>
    <property type="match status" value="1"/>
</dbReference>
<keyword evidence="5" id="KW-0472">Membrane</keyword>
<reference evidence="7 8" key="1">
    <citation type="submission" date="2023-05" db="EMBL/GenBank/DDBJ databases">
        <title>YMD87, complete Genome.</title>
        <authorList>
            <person name="Zhang J."/>
            <person name="Xu X."/>
        </authorList>
    </citation>
    <scope>NUCLEOTIDE SEQUENCE [LARGE SCALE GENOMIC DNA]</scope>
    <source>
        <strain evidence="7 8">YMD87</strain>
    </source>
</reference>
<feature type="transmembrane region" description="Helical" evidence="5">
    <location>
        <begin position="334"/>
        <end position="352"/>
    </location>
</feature>
<sequence>MRWYFAPGPVFAASVVVNLAMALLVVWVAMAQPWLGITLDLRDDVVTIGAVADDGPTPAEVQGATLLAVAPAGQPPLALRAMDVIEEPDMLGSADLLTQFYAHQDQIHAALRAGPVDLIVQQDGAERDVRVSAQAKRPLADLSIEFWTQLTVALTGLIIGSWVVCLRPRDMAARMFLLAGVGLALASGSAAVYGTREIALPLEVFRLLTRLNGSGSLLFGIGMVTLFLIYPRRIVHRMLLPLPAMTICAWACLVLFVDWPRYVPTLQDAIAITMVVLLLAIGSQVALNRRDPAARAMLGWLGLSVAIGAGGFVLTTTLPILLGQQEPWLRQSTAFLFFLLIYGGIAMAVTRYRLFDLSDWSLKILSYGVGVALLLLLDAALIYGLSLDRAPALGLALAAVGLVYLPLRDRLARRMRQHREMPAEELYKRVTEIAHGDDPALRLGLLRNFWTDLFNPLSIATTRQHNTEPHLLDNGRALQLGALPGLPALRLELADGGTRLFSSGDLARVRALQSLIANSLDQHQTYREAVIAERSRINRDMHDNIGVLLLSALHTSGGDRKDLLIRQTLTDLREIISNPDQHNWHLPRLMADLRAEIIGHLEAADIAVTWEATEFPDITVPPQVVHTLRAFLREGTSNIVRHAGAHGVIIQVRAENQRIHLSMADNGRGFDESRGSTGNGFRNLRGRTAQAGGRFDLSTSPEGTTLTATLPLGAELKEAAE</sequence>
<dbReference type="EMBL" id="CP124616">
    <property type="protein sequence ID" value="WGW02920.1"/>
    <property type="molecule type" value="Genomic_DNA"/>
</dbReference>
<feature type="transmembrane region" description="Helical" evidence="5">
    <location>
        <begin position="238"/>
        <end position="257"/>
    </location>
</feature>
<evidence type="ECO:0000313" key="8">
    <source>
        <dbReference type="Proteomes" id="UP001241605"/>
    </source>
</evidence>
<keyword evidence="1" id="KW-0808">Transferase</keyword>
<feature type="transmembrane region" description="Helical" evidence="5">
    <location>
        <begin position="269"/>
        <end position="287"/>
    </location>
</feature>
<dbReference type="Proteomes" id="UP001241605">
    <property type="component" value="Chromosome"/>
</dbReference>
<keyword evidence="2" id="KW-0418">Kinase</keyword>
<feature type="transmembrane region" description="Helical" evidence="5">
    <location>
        <begin position="390"/>
        <end position="407"/>
    </location>
</feature>
<feature type="transmembrane region" description="Helical" evidence="5">
    <location>
        <begin position="364"/>
        <end position="384"/>
    </location>
</feature>
<feature type="transmembrane region" description="Helical" evidence="5">
    <location>
        <begin position="299"/>
        <end position="322"/>
    </location>
</feature>
<evidence type="ECO:0000256" key="3">
    <source>
        <dbReference type="ARBA" id="ARBA00023012"/>
    </source>
</evidence>
<dbReference type="RefSeq" id="WP_282299549.1">
    <property type="nucleotide sequence ID" value="NZ_CP124616.1"/>
</dbReference>